<keyword evidence="2" id="KW-0238">DNA-binding</keyword>
<comment type="caution">
    <text evidence="6">The sequence shown here is derived from an EMBL/GenBank/DDBJ whole genome shotgun (WGS) entry which is preliminary data.</text>
</comment>
<dbReference type="PROSITE" id="PS50987">
    <property type="entry name" value="HTH_ARSR_2"/>
    <property type="match status" value="1"/>
</dbReference>
<sequence>MNAVYEALAHPTRRRILALLRQGEMSAGEIAAHFDVAKPTLSGHLRILREAGLVYGERHGTSIVYHLHLSLLEESLGALLDLFEIGKTGPEAPARSSPPSTPPEKARTTTDDREHL</sequence>
<dbReference type="Proteomes" id="UP001500320">
    <property type="component" value="Unassembled WGS sequence"/>
</dbReference>
<proteinExistence type="predicted"/>
<dbReference type="RefSeq" id="WP_344863060.1">
    <property type="nucleotide sequence ID" value="NZ_BAAAUT010000041.1"/>
</dbReference>
<dbReference type="CDD" id="cd00090">
    <property type="entry name" value="HTH_ARSR"/>
    <property type="match status" value="1"/>
</dbReference>
<evidence type="ECO:0000256" key="2">
    <source>
        <dbReference type="ARBA" id="ARBA00023125"/>
    </source>
</evidence>
<dbReference type="EMBL" id="BAAAUT010000041">
    <property type="protein sequence ID" value="GAA3150903.1"/>
    <property type="molecule type" value="Genomic_DNA"/>
</dbReference>
<feature type="compositionally biased region" description="Basic and acidic residues" evidence="4">
    <location>
        <begin position="104"/>
        <end position="116"/>
    </location>
</feature>
<evidence type="ECO:0000259" key="5">
    <source>
        <dbReference type="PROSITE" id="PS50987"/>
    </source>
</evidence>
<evidence type="ECO:0000256" key="3">
    <source>
        <dbReference type="ARBA" id="ARBA00023163"/>
    </source>
</evidence>
<dbReference type="PRINTS" id="PR00778">
    <property type="entry name" value="HTHARSR"/>
</dbReference>
<dbReference type="InterPro" id="IPR051081">
    <property type="entry name" value="HTH_MetalResp_TranReg"/>
</dbReference>
<dbReference type="InterPro" id="IPR036390">
    <property type="entry name" value="WH_DNA-bd_sf"/>
</dbReference>
<name>A0ABP6NLX8_9ACTN</name>
<dbReference type="InterPro" id="IPR047796">
    <property type="entry name" value="SdpR-like_repress"/>
</dbReference>
<keyword evidence="7" id="KW-1185">Reference proteome</keyword>
<dbReference type="InterPro" id="IPR036388">
    <property type="entry name" value="WH-like_DNA-bd_sf"/>
</dbReference>
<keyword evidence="1" id="KW-0805">Transcription regulation</keyword>
<keyword evidence="3" id="KW-0804">Transcription</keyword>
<organism evidence="6 7">
    <name type="scientific">Planomonospora alba</name>
    <dbReference type="NCBI Taxonomy" id="161354"/>
    <lineage>
        <taxon>Bacteria</taxon>
        <taxon>Bacillati</taxon>
        <taxon>Actinomycetota</taxon>
        <taxon>Actinomycetes</taxon>
        <taxon>Streptosporangiales</taxon>
        <taxon>Streptosporangiaceae</taxon>
        <taxon>Planomonospora</taxon>
    </lineage>
</organism>
<evidence type="ECO:0000256" key="4">
    <source>
        <dbReference type="SAM" id="MobiDB-lite"/>
    </source>
</evidence>
<feature type="region of interest" description="Disordered" evidence="4">
    <location>
        <begin position="88"/>
        <end position="116"/>
    </location>
</feature>
<evidence type="ECO:0000313" key="6">
    <source>
        <dbReference type="EMBL" id="GAA3150903.1"/>
    </source>
</evidence>
<protein>
    <recommendedName>
        <fullName evidence="5">HTH arsR-type domain-containing protein</fullName>
    </recommendedName>
</protein>
<gene>
    <name evidence="6" type="ORF">GCM10010466_47520</name>
</gene>
<accession>A0ABP6NLX8</accession>
<evidence type="ECO:0000313" key="7">
    <source>
        <dbReference type="Proteomes" id="UP001500320"/>
    </source>
</evidence>
<dbReference type="NCBIfam" id="NF033789">
    <property type="entry name" value="repress_SdpR"/>
    <property type="match status" value="1"/>
</dbReference>
<dbReference type="SUPFAM" id="SSF46785">
    <property type="entry name" value="Winged helix' DNA-binding domain"/>
    <property type="match status" value="1"/>
</dbReference>
<dbReference type="PANTHER" id="PTHR33154:SF33">
    <property type="entry name" value="TRANSCRIPTIONAL REPRESSOR SDPR"/>
    <property type="match status" value="1"/>
</dbReference>
<dbReference type="NCBIfam" id="NF033788">
    <property type="entry name" value="HTH_metalloreg"/>
    <property type="match status" value="1"/>
</dbReference>
<dbReference type="Pfam" id="PF01022">
    <property type="entry name" value="HTH_5"/>
    <property type="match status" value="1"/>
</dbReference>
<reference evidence="7" key="1">
    <citation type="journal article" date="2019" name="Int. J. Syst. Evol. Microbiol.">
        <title>The Global Catalogue of Microorganisms (GCM) 10K type strain sequencing project: providing services to taxonomists for standard genome sequencing and annotation.</title>
        <authorList>
            <consortium name="The Broad Institute Genomics Platform"/>
            <consortium name="The Broad Institute Genome Sequencing Center for Infectious Disease"/>
            <person name="Wu L."/>
            <person name="Ma J."/>
        </authorList>
    </citation>
    <scope>NUCLEOTIDE SEQUENCE [LARGE SCALE GENOMIC DNA]</scope>
    <source>
        <strain evidence="7">JCM 9373</strain>
    </source>
</reference>
<evidence type="ECO:0000256" key="1">
    <source>
        <dbReference type="ARBA" id="ARBA00023015"/>
    </source>
</evidence>
<dbReference type="InterPro" id="IPR001845">
    <property type="entry name" value="HTH_ArsR_DNA-bd_dom"/>
</dbReference>
<dbReference type="SMART" id="SM00418">
    <property type="entry name" value="HTH_ARSR"/>
    <property type="match status" value="1"/>
</dbReference>
<feature type="domain" description="HTH arsR-type" evidence="5">
    <location>
        <begin position="1"/>
        <end position="87"/>
    </location>
</feature>
<dbReference type="PANTHER" id="PTHR33154">
    <property type="entry name" value="TRANSCRIPTIONAL REGULATOR, ARSR FAMILY"/>
    <property type="match status" value="1"/>
</dbReference>
<dbReference type="Gene3D" id="1.10.10.10">
    <property type="entry name" value="Winged helix-like DNA-binding domain superfamily/Winged helix DNA-binding domain"/>
    <property type="match status" value="1"/>
</dbReference>
<dbReference type="InterPro" id="IPR011991">
    <property type="entry name" value="ArsR-like_HTH"/>
</dbReference>